<name>A0A2V4E0Q5_9GAMM</name>
<dbReference type="OrthoDB" id="6506332at2"/>
<dbReference type="RefSeq" id="WP_110434303.1">
    <property type="nucleotide sequence ID" value="NZ_QGLR01000013.1"/>
</dbReference>
<gene>
    <name evidence="1" type="ORF">DKK70_12465</name>
</gene>
<accession>A0A2V4E0Q5</accession>
<organism evidence="1 2">
    <name type="scientific">Gilliamella apicola</name>
    <dbReference type="NCBI Taxonomy" id="1196095"/>
    <lineage>
        <taxon>Bacteria</taxon>
        <taxon>Pseudomonadati</taxon>
        <taxon>Pseudomonadota</taxon>
        <taxon>Gammaproteobacteria</taxon>
        <taxon>Orbales</taxon>
        <taxon>Orbaceae</taxon>
        <taxon>Gilliamella</taxon>
    </lineage>
</organism>
<sequence>MKIVEKNDNSLLVEITEKEFNLIRELESAVLISCKKEEIPTLTGWTREELLDFGNTLSKLARENNINL</sequence>
<keyword evidence="2" id="KW-1185">Reference proteome</keyword>
<proteinExistence type="predicted"/>
<reference evidence="1 2" key="1">
    <citation type="submission" date="2018-05" db="EMBL/GenBank/DDBJ databases">
        <title>Reference genomes for bee gut microbiota database.</title>
        <authorList>
            <person name="Ellegaard K.M."/>
        </authorList>
    </citation>
    <scope>NUCLEOTIDE SEQUENCE [LARGE SCALE GENOMIC DNA]</scope>
    <source>
        <strain evidence="1 2">ESL0182</strain>
    </source>
</reference>
<dbReference type="EMBL" id="QGLR01000013">
    <property type="protein sequence ID" value="PXZ05389.1"/>
    <property type="molecule type" value="Genomic_DNA"/>
</dbReference>
<evidence type="ECO:0000313" key="1">
    <source>
        <dbReference type="EMBL" id="PXZ05389.1"/>
    </source>
</evidence>
<protein>
    <submittedName>
        <fullName evidence="1">Uncharacterized protein</fullName>
    </submittedName>
</protein>
<evidence type="ECO:0000313" key="2">
    <source>
        <dbReference type="Proteomes" id="UP000247932"/>
    </source>
</evidence>
<comment type="caution">
    <text evidence="1">The sequence shown here is derived from an EMBL/GenBank/DDBJ whole genome shotgun (WGS) entry which is preliminary data.</text>
</comment>
<dbReference type="Proteomes" id="UP000247932">
    <property type="component" value="Unassembled WGS sequence"/>
</dbReference>
<dbReference type="AlphaFoldDB" id="A0A2V4E0Q5"/>